<dbReference type="PANTHER" id="PTHR43214:SF41">
    <property type="entry name" value="NITRATE_NITRITE RESPONSE REGULATOR PROTEIN NARP"/>
    <property type="match status" value="1"/>
</dbReference>
<dbReference type="AlphaFoldDB" id="A0A1W6B5S0"/>
<dbReference type="RefSeq" id="WP_085070103.1">
    <property type="nucleotide sequence ID" value="NZ_CP019706.1"/>
</dbReference>
<proteinExistence type="predicted"/>
<dbReference type="GO" id="GO:0000160">
    <property type="term" value="P:phosphorelay signal transduction system"/>
    <property type="evidence" value="ECO:0007669"/>
    <property type="project" value="InterPro"/>
</dbReference>
<dbReference type="InterPro" id="IPR058245">
    <property type="entry name" value="NreC/VraR/RcsB-like_REC"/>
</dbReference>
<dbReference type="GO" id="GO:0006355">
    <property type="term" value="P:regulation of DNA-templated transcription"/>
    <property type="evidence" value="ECO:0007669"/>
    <property type="project" value="InterPro"/>
</dbReference>
<dbReference type="SMART" id="SM00421">
    <property type="entry name" value="HTH_LUXR"/>
    <property type="match status" value="1"/>
</dbReference>
<feature type="domain" description="Response regulatory" evidence="8">
    <location>
        <begin position="4"/>
        <end position="119"/>
    </location>
</feature>
<evidence type="ECO:0000256" key="3">
    <source>
        <dbReference type="ARBA" id="ARBA00023015"/>
    </source>
</evidence>
<dbReference type="CDD" id="cd06170">
    <property type="entry name" value="LuxR_C_like"/>
    <property type="match status" value="1"/>
</dbReference>
<dbReference type="EMBL" id="CP019706">
    <property type="protein sequence ID" value="ARJ42432.1"/>
    <property type="molecule type" value="Genomic_DNA"/>
</dbReference>
<evidence type="ECO:0000256" key="5">
    <source>
        <dbReference type="ARBA" id="ARBA00023163"/>
    </source>
</evidence>
<evidence type="ECO:0000256" key="4">
    <source>
        <dbReference type="ARBA" id="ARBA00023125"/>
    </source>
</evidence>
<feature type="domain" description="HTH luxR-type" evidence="7">
    <location>
        <begin position="139"/>
        <end position="204"/>
    </location>
</feature>
<dbReference type="InterPro" id="IPR000792">
    <property type="entry name" value="Tscrpt_reg_LuxR_C"/>
</dbReference>
<keyword evidence="10" id="KW-1185">Reference proteome</keyword>
<sequence>MINTVFIVDDHPFICSGIKAYLRANGYTIAGIAQDGISVIADVGLHRPDLVIMDLNIPGRDGMQVIESLKRINARQKIIVLTASESEFHMQRCLLLGVDGYLCKSHDITQLLQAIRSIDKGIKFYPCSQDTEVKAVHSESEKLMSLSCRELTVLRKLAAGYSNKEIALQLSLSNKTISTYKIKILRKLGIKSVVDINEVAKRNYLV</sequence>
<organism evidence="9 10">
    <name type="scientific">Pantoea alhagi</name>
    <dbReference type="NCBI Taxonomy" id="1891675"/>
    <lineage>
        <taxon>Bacteria</taxon>
        <taxon>Pseudomonadati</taxon>
        <taxon>Pseudomonadota</taxon>
        <taxon>Gammaproteobacteria</taxon>
        <taxon>Enterobacterales</taxon>
        <taxon>Erwiniaceae</taxon>
        <taxon>Pantoea</taxon>
    </lineage>
</organism>
<dbReference type="STRING" id="1891675.B1H58_10630"/>
<keyword evidence="3" id="KW-0805">Transcription regulation</keyword>
<dbReference type="InterPro" id="IPR016032">
    <property type="entry name" value="Sig_transdc_resp-reg_C-effctor"/>
</dbReference>
<keyword evidence="1 6" id="KW-0597">Phosphoprotein</keyword>
<dbReference type="Pfam" id="PF00196">
    <property type="entry name" value="GerE"/>
    <property type="match status" value="1"/>
</dbReference>
<keyword evidence="2" id="KW-0902">Two-component regulatory system</keyword>
<evidence type="ECO:0000256" key="1">
    <source>
        <dbReference type="ARBA" id="ARBA00022553"/>
    </source>
</evidence>
<feature type="modified residue" description="4-aspartylphosphate" evidence="6">
    <location>
        <position position="54"/>
    </location>
</feature>
<evidence type="ECO:0000313" key="9">
    <source>
        <dbReference type="EMBL" id="ARJ42432.1"/>
    </source>
</evidence>
<evidence type="ECO:0000256" key="2">
    <source>
        <dbReference type="ARBA" id="ARBA00023012"/>
    </source>
</evidence>
<keyword evidence="4 9" id="KW-0238">DNA-binding</keyword>
<dbReference type="OrthoDB" id="9796655at2"/>
<gene>
    <name evidence="9" type="ORF">B1H58_10630</name>
</gene>
<dbReference type="InterPro" id="IPR039420">
    <property type="entry name" value="WalR-like"/>
</dbReference>
<evidence type="ECO:0000259" key="8">
    <source>
        <dbReference type="PROSITE" id="PS50110"/>
    </source>
</evidence>
<keyword evidence="5" id="KW-0804">Transcription</keyword>
<dbReference type="PANTHER" id="PTHR43214">
    <property type="entry name" value="TWO-COMPONENT RESPONSE REGULATOR"/>
    <property type="match status" value="1"/>
</dbReference>
<dbReference type="CDD" id="cd17535">
    <property type="entry name" value="REC_NarL-like"/>
    <property type="match status" value="1"/>
</dbReference>
<dbReference type="InterPro" id="IPR011006">
    <property type="entry name" value="CheY-like_superfamily"/>
</dbReference>
<dbReference type="Proteomes" id="UP000192900">
    <property type="component" value="Chromosome"/>
</dbReference>
<dbReference type="KEGG" id="palh:B1H58_10630"/>
<dbReference type="SUPFAM" id="SSF52172">
    <property type="entry name" value="CheY-like"/>
    <property type="match status" value="1"/>
</dbReference>
<dbReference type="SUPFAM" id="SSF46894">
    <property type="entry name" value="C-terminal effector domain of the bipartite response regulators"/>
    <property type="match status" value="1"/>
</dbReference>
<dbReference type="InterPro" id="IPR001789">
    <property type="entry name" value="Sig_transdc_resp-reg_receiver"/>
</dbReference>
<name>A0A1W6B5S0_9GAMM</name>
<dbReference type="Gene3D" id="3.40.50.2300">
    <property type="match status" value="1"/>
</dbReference>
<dbReference type="Pfam" id="PF00072">
    <property type="entry name" value="Response_reg"/>
    <property type="match status" value="1"/>
</dbReference>
<dbReference type="SMART" id="SM00448">
    <property type="entry name" value="REC"/>
    <property type="match status" value="1"/>
</dbReference>
<protein>
    <submittedName>
        <fullName evidence="9">DNA-binding response regulator</fullName>
    </submittedName>
</protein>
<dbReference type="GO" id="GO:0003677">
    <property type="term" value="F:DNA binding"/>
    <property type="evidence" value="ECO:0007669"/>
    <property type="project" value="UniProtKB-KW"/>
</dbReference>
<dbReference type="PRINTS" id="PR00038">
    <property type="entry name" value="HTHLUXR"/>
</dbReference>
<reference evidence="9 10" key="1">
    <citation type="submission" date="2017-02" db="EMBL/GenBank/DDBJ databases">
        <title>Complete genome sequence of the drought resistance-promoting endophyte Pantoea alhagi LTYR-11Z.</title>
        <authorList>
            <person name="Zhang L."/>
        </authorList>
    </citation>
    <scope>NUCLEOTIDE SEQUENCE [LARGE SCALE GENOMIC DNA]</scope>
    <source>
        <strain evidence="9 10">LTYR-11Z</strain>
    </source>
</reference>
<dbReference type="PROSITE" id="PS50043">
    <property type="entry name" value="HTH_LUXR_2"/>
    <property type="match status" value="1"/>
</dbReference>
<dbReference type="PROSITE" id="PS50110">
    <property type="entry name" value="RESPONSE_REGULATORY"/>
    <property type="match status" value="1"/>
</dbReference>
<evidence type="ECO:0000259" key="7">
    <source>
        <dbReference type="PROSITE" id="PS50043"/>
    </source>
</evidence>
<accession>A0A1W6B5S0</accession>
<evidence type="ECO:0000256" key="6">
    <source>
        <dbReference type="PROSITE-ProRule" id="PRU00169"/>
    </source>
</evidence>
<evidence type="ECO:0000313" key="10">
    <source>
        <dbReference type="Proteomes" id="UP000192900"/>
    </source>
</evidence>